<dbReference type="PROSITE" id="PS51620">
    <property type="entry name" value="SAM_TRM61"/>
    <property type="match status" value="1"/>
</dbReference>
<evidence type="ECO:0000256" key="9">
    <source>
        <dbReference type="PIRSR" id="PIRSR017269-1"/>
    </source>
</evidence>
<keyword evidence="4 8" id="KW-0808">Transferase</keyword>
<evidence type="ECO:0000313" key="11">
    <source>
        <dbReference type="EMBL" id="EME26599.1"/>
    </source>
</evidence>
<protein>
    <recommendedName>
        <fullName evidence="2 8">tRNA (adenine(58)-N(1))-methyltransferase</fullName>
        <ecNumber evidence="2 8">2.1.1.220</ecNumber>
    </recommendedName>
</protein>
<dbReference type="GO" id="GO:0160107">
    <property type="term" value="F:tRNA (adenine(58)-N1)-methyltransferase activity"/>
    <property type="evidence" value="ECO:0007669"/>
    <property type="project" value="UniProtKB-EC"/>
</dbReference>
<dbReference type="PANTHER" id="PTHR12133">
    <property type="entry name" value="TRNA (ADENINE(58)-N(1))-METHYLTRANSFERASE"/>
    <property type="match status" value="1"/>
</dbReference>
<keyword evidence="5 8" id="KW-0949">S-adenosyl-L-methionine</keyword>
<dbReference type="PANTHER" id="PTHR12133:SF2">
    <property type="entry name" value="TRNA (ADENINE(58)-N(1))-METHYLTRANSFERASE CATALYTIC SUBUNIT TRMT61A"/>
    <property type="match status" value="1"/>
</dbReference>
<keyword evidence="3 8" id="KW-0489">Methyltransferase</keyword>
<evidence type="ECO:0000259" key="10">
    <source>
        <dbReference type="Pfam" id="PF08704"/>
    </source>
</evidence>
<accession>M2XT34</accession>
<evidence type="ECO:0000256" key="1">
    <source>
        <dbReference type="ARBA" id="ARBA00004123"/>
    </source>
</evidence>
<dbReference type="OrthoDB" id="1925287at2759"/>
<organism evidence="11 12">
    <name type="scientific">Galdieria sulphuraria</name>
    <name type="common">Red alga</name>
    <dbReference type="NCBI Taxonomy" id="130081"/>
    <lineage>
        <taxon>Eukaryota</taxon>
        <taxon>Rhodophyta</taxon>
        <taxon>Bangiophyceae</taxon>
        <taxon>Galdieriales</taxon>
        <taxon>Galdieriaceae</taxon>
        <taxon>Galdieria</taxon>
    </lineage>
</organism>
<evidence type="ECO:0000256" key="4">
    <source>
        <dbReference type="ARBA" id="ARBA00022679"/>
    </source>
</evidence>
<dbReference type="AlphaFoldDB" id="M2XT34"/>
<evidence type="ECO:0000256" key="7">
    <source>
        <dbReference type="ARBA" id="ARBA00023242"/>
    </source>
</evidence>
<proteinExistence type="inferred from homology"/>
<gene>
    <name evidence="11" type="ORF">Gasu_57240</name>
</gene>
<dbReference type="CDD" id="cd02440">
    <property type="entry name" value="AdoMet_MTases"/>
    <property type="match status" value="1"/>
</dbReference>
<comment type="similarity">
    <text evidence="8">Belongs to the class I-like SAM-binding methyltransferase superfamily. TRM61 family.</text>
</comment>
<dbReference type="GO" id="GO:0031515">
    <property type="term" value="C:tRNA (m1A) methyltransferase complex"/>
    <property type="evidence" value="ECO:0007669"/>
    <property type="project" value="UniProtKB-UniRule"/>
</dbReference>
<keyword evidence="12" id="KW-1185">Reference proteome</keyword>
<comment type="subcellular location">
    <subcellularLocation>
        <location evidence="1">Nucleus</location>
    </subcellularLocation>
</comment>
<feature type="binding site" evidence="9">
    <location>
        <position position="195"/>
    </location>
    <ligand>
        <name>S-adenosyl-L-methionine</name>
        <dbReference type="ChEBI" id="CHEBI:59789"/>
    </ligand>
</feature>
<evidence type="ECO:0000256" key="8">
    <source>
        <dbReference type="PIRNR" id="PIRNR017269"/>
    </source>
</evidence>
<dbReference type="SUPFAM" id="SSF53335">
    <property type="entry name" value="S-adenosyl-L-methionine-dependent methyltransferases"/>
    <property type="match status" value="1"/>
</dbReference>
<dbReference type="RefSeq" id="XP_005703119.1">
    <property type="nucleotide sequence ID" value="XM_005703062.1"/>
</dbReference>
<comment type="catalytic activity">
    <reaction evidence="8">
        <text>adenosine(58) in tRNA + S-adenosyl-L-methionine = N(1)-methyladenosine(58) in tRNA + S-adenosyl-L-homocysteine + H(+)</text>
        <dbReference type="Rhea" id="RHEA:43152"/>
        <dbReference type="Rhea" id="RHEA-COMP:10365"/>
        <dbReference type="Rhea" id="RHEA-COMP:10366"/>
        <dbReference type="ChEBI" id="CHEBI:15378"/>
        <dbReference type="ChEBI" id="CHEBI:57856"/>
        <dbReference type="ChEBI" id="CHEBI:59789"/>
        <dbReference type="ChEBI" id="CHEBI:74411"/>
        <dbReference type="ChEBI" id="CHEBI:74491"/>
        <dbReference type="EC" id="2.1.1.220"/>
    </reaction>
</comment>
<keyword evidence="6 8" id="KW-0819">tRNA processing</keyword>
<evidence type="ECO:0000256" key="5">
    <source>
        <dbReference type="ARBA" id="ARBA00022691"/>
    </source>
</evidence>
<dbReference type="Gramene" id="EME26599">
    <property type="protein sequence ID" value="EME26599"/>
    <property type="gene ID" value="Gasu_57240"/>
</dbReference>
<evidence type="ECO:0000256" key="2">
    <source>
        <dbReference type="ARBA" id="ARBA00012796"/>
    </source>
</evidence>
<name>M2XT34_GALSU</name>
<dbReference type="EMBL" id="KB454545">
    <property type="protein sequence ID" value="EME26599.1"/>
    <property type="molecule type" value="Genomic_DNA"/>
</dbReference>
<dbReference type="GO" id="GO:0030488">
    <property type="term" value="P:tRNA methylation"/>
    <property type="evidence" value="ECO:0007669"/>
    <property type="project" value="InterPro"/>
</dbReference>
<evidence type="ECO:0000313" key="12">
    <source>
        <dbReference type="Proteomes" id="UP000030680"/>
    </source>
</evidence>
<reference evidence="12" key="1">
    <citation type="journal article" date="2013" name="Science">
        <title>Gene transfer from bacteria and archaea facilitated evolution of an extremophilic eukaryote.</title>
        <authorList>
            <person name="Schonknecht G."/>
            <person name="Chen W.H."/>
            <person name="Ternes C.M."/>
            <person name="Barbier G.G."/>
            <person name="Shrestha R.P."/>
            <person name="Stanke M."/>
            <person name="Brautigam A."/>
            <person name="Baker B.J."/>
            <person name="Banfield J.F."/>
            <person name="Garavito R.M."/>
            <person name="Carr K."/>
            <person name="Wilkerson C."/>
            <person name="Rensing S.A."/>
            <person name="Gagneul D."/>
            <person name="Dickenson N.E."/>
            <person name="Oesterhelt C."/>
            <person name="Lercher M.J."/>
            <person name="Weber A.P."/>
        </authorList>
    </citation>
    <scope>NUCLEOTIDE SEQUENCE [LARGE SCALE GENOMIC DNA]</scope>
    <source>
        <strain evidence="12">074W</strain>
    </source>
</reference>
<keyword evidence="7" id="KW-0539">Nucleus</keyword>
<dbReference type="GeneID" id="17085610"/>
<sequence>MDDDNDDDLRKPKPPWRVCSEGDLIIVYISADKIKSLVLNPDTVMVNKYGKFYALDLIGKPLGRKWYSRTVDKKGRCGYVYPLWPTPELWTRSILQRTQLVYSSDISLIIYKMGLGCGSSVIEAGTGSGSMTFALASTVYPEGHVFSFDCKEERVSAVKSEMDKLYFGSCISFDCRDIVEKGFGEILPVDAIFLDIPEPWLVVKHVVDSLKEGGMVVFYSPCMEQVLRTLEEVNLFGRLKLVEILTTRCTPYETRPRRVSQDDNLVTFLEEQLPPVVKEETLEKTRTSKESTVMSCAPAYRCYRSHTAYLTWVQKLNHS</sequence>
<dbReference type="InterPro" id="IPR029063">
    <property type="entry name" value="SAM-dependent_MTases_sf"/>
</dbReference>
<dbReference type="InterPro" id="IPR014816">
    <property type="entry name" value="tRNA_MeTrfase_Gcd14"/>
</dbReference>
<feature type="binding site" evidence="9">
    <location>
        <position position="177"/>
    </location>
    <ligand>
        <name>S-adenosyl-L-methionine</name>
        <dbReference type="ChEBI" id="CHEBI:59789"/>
    </ligand>
</feature>
<dbReference type="InterPro" id="IPR049470">
    <property type="entry name" value="TRM61_C"/>
</dbReference>
<dbReference type="GO" id="GO:0005634">
    <property type="term" value="C:nucleus"/>
    <property type="evidence" value="ECO:0007669"/>
    <property type="project" value="UniProtKB-SubCell"/>
</dbReference>
<feature type="domain" description="tRNA (adenine(58)-N(1))-methyltransferase catalytic subunit TRM61 C-terminal" evidence="10">
    <location>
        <begin position="78"/>
        <end position="313"/>
    </location>
</feature>
<dbReference type="Gene3D" id="3.10.330.20">
    <property type="match status" value="1"/>
</dbReference>
<dbReference type="Gene3D" id="3.40.50.150">
    <property type="entry name" value="Vaccinia Virus protein VP39"/>
    <property type="match status" value="1"/>
</dbReference>
<dbReference type="KEGG" id="gsl:Gasu_57240"/>
<dbReference type="STRING" id="130081.M2XT34"/>
<evidence type="ECO:0000256" key="3">
    <source>
        <dbReference type="ARBA" id="ARBA00022603"/>
    </source>
</evidence>
<dbReference type="Pfam" id="PF08704">
    <property type="entry name" value="GCD14"/>
    <property type="match status" value="1"/>
</dbReference>
<dbReference type="eggNOG" id="KOG2915">
    <property type="taxonomic scope" value="Eukaryota"/>
</dbReference>
<dbReference type="PIRSF" id="PIRSF017269">
    <property type="entry name" value="GCD14"/>
    <property type="match status" value="1"/>
</dbReference>
<dbReference type="Proteomes" id="UP000030680">
    <property type="component" value="Unassembled WGS sequence"/>
</dbReference>
<feature type="binding site" evidence="9">
    <location>
        <position position="149"/>
    </location>
    <ligand>
        <name>S-adenosyl-L-methionine</name>
        <dbReference type="ChEBI" id="CHEBI:59789"/>
    </ligand>
</feature>
<evidence type="ECO:0000256" key="6">
    <source>
        <dbReference type="ARBA" id="ARBA00022694"/>
    </source>
</evidence>
<dbReference type="EC" id="2.1.1.220" evidence="2 8"/>
<dbReference type="OMA" id="RPDHRMI"/>